<organism evidence="1 2">
    <name type="scientific">Candidatus Segetimicrobium genomatis</name>
    <dbReference type="NCBI Taxonomy" id="2569760"/>
    <lineage>
        <taxon>Bacteria</taxon>
        <taxon>Bacillati</taxon>
        <taxon>Candidatus Sysuimicrobiota</taxon>
        <taxon>Candidatus Sysuimicrobiia</taxon>
        <taxon>Candidatus Sysuimicrobiales</taxon>
        <taxon>Candidatus Segetimicrobiaceae</taxon>
        <taxon>Candidatus Segetimicrobium</taxon>
    </lineage>
</organism>
<dbReference type="InterPro" id="IPR036249">
    <property type="entry name" value="Thioredoxin-like_sf"/>
</dbReference>
<accession>A0A537J508</accession>
<dbReference type="Proteomes" id="UP000318093">
    <property type="component" value="Unassembled WGS sequence"/>
</dbReference>
<protein>
    <submittedName>
        <fullName evidence="1">Thioredoxin family protein</fullName>
    </submittedName>
</protein>
<gene>
    <name evidence="1" type="ORF">E6H03_11835</name>
</gene>
<dbReference type="AlphaFoldDB" id="A0A537J508"/>
<name>A0A537J508_9BACT</name>
<reference evidence="1 2" key="1">
    <citation type="journal article" date="2019" name="Nat. Microbiol.">
        <title>Mediterranean grassland soil C-N compound turnover is dependent on rainfall and depth, and is mediated by genomically divergent microorganisms.</title>
        <authorList>
            <person name="Diamond S."/>
            <person name="Andeer P.F."/>
            <person name="Li Z."/>
            <person name="Crits-Christoph A."/>
            <person name="Burstein D."/>
            <person name="Anantharaman K."/>
            <person name="Lane K.R."/>
            <person name="Thomas B.C."/>
            <person name="Pan C."/>
            <person name="Northen T.R."/>
            <person name="Banfield J.F."/>
        </authorList>
    </citation>
    <scope>NUCLEOTIDE SEQUENCE [LARGE SCALE GENOMIC DNA]</scope>
    <source>
        <strain evidence="1">NP_6</strain>
    </source>
</reference>
<evidence type="ECO:0000313" key="2">
    <source>
        <dbReference type="Proteomes" id="UP000318093"/>
    </source>
</evidence>
<dbReference type="CDD" id="cd02947">
    <property type="entry name" value="TRX_family"/>
    <property type="match status" value="1"/>
</dbReference>
<sequence length="479" mass="50330">MNGGRLPEGLVAIVKRDCPTCQLVVPVLNELAAAGLPLTIYSQDDPAFPPGLPVVDDTGLEISLQLDIETVPTLLRVTGGAVVGRTEGWRRDKWEDLAAFTGLGGGLPDYRPGCGSRTLEPGIAETLAARSGDARLRSRRVAIGALEDPVEACFERGGSDGLPVVPPTPERVLRMLEGTRRAPAEVVAVVPPDYAECTVEKVAINAVMAGCRPEYLPVVLAAVEAACTDEFNIHGILATTYFVGPVVVVNGPIASAIGMNSGVNALGQGNRANAAIGRALQLVIRNVGGGRPGGVDRATLGNPGKYTFCFAEDEERSPWEPLAVERGLRSGTSAVTLFAGEGSRGVFDQLSRSPESLARSLAGCLRTVAHPKLVRDYDALVVVSPEHARVFREAGWSKARLREELVRLLTLPGAEIVRGAGGCAEGMPEAFARGSWPKFLPEGLLFVHAGGSAGLFSAIIGSWKNGAAGSRPVTREVIV</sequence>
<dbReference type="EMBL" id="VBAN01000404">
    <property type="protein sequence ID" value="TMI78597.1"/>
    <property type="molecule type" value="Genomic_DNA"/>
</dbReference>
<proteinExistence type="predicted"/>
<dbReference type="SUPFAM" id="SSF52833">
    <property type="entry name" value="Thioredoxin-like"/>
    <property type="match status" value="1"/>
</dbReference>
<evidence type="ECO:0000313" key="1">
    <source>
        <dbReference type="EMBL" id="TMI78597.1"/>
    </source>
</evidence>
<comment type="caution">
    <text evidence="1">The sequence shown here is derived from an EMBL/GenBank/DDBJ whole genome shotgun (WGS) entry which is preliminary data.</text>
</comment>